<dbReference type="Pfam" id="PF06547">
    <property type="entry name" value="DUF1117"/>
    <property type="match status" value="1"/>
</dbReference>
<keyword evidence="4" id="KW-0479">Metal-binding</keyword>
<feature type="domain" description="RING-type" evidence="10">
    <location>
        <begin position="249"/>
        <end position="290"/>
    </location>
</feature>
<evidence type="ECO:0000256" key="7">
    <source>
        <dbReference type="ARBA" id="ARBA00022833"/>
    </source>
</evidence>
<feature type="region of interest" description="Disordered" evidence="9">
    <location>
        <begin position="132"/>
        <end position="168"/>
    </location>
</feature>
<dbReference type="GO" id="GO:0061630">
    <property type="term" value="F:ubiquitin protein ligase activity"/>
    <property type="evidence" value="ECO:0007669"/>
    <property type="project" value="UniProtKB-EC"/>
</dbReference>
<dbReference type="AlphaFoldDB" id="A0A7J6X7F1"/>
<evidence type="ECO:0000256" key="1">
    <source>
        <dbReference type="ARBA" id="ARBA00000900"/>
    </source>
</evidence>
<dbReference type="FunFam" id="3.30.40.10:FF:000022">
    <property type="entry name" value="E3 ubiquitin-protein ligase RING1-like"/>
    <property type="match status" value="1"/>
</dbReference>
<dbReference type="EMBL" id="JABWDY010004671">
    <property type="protein sequence ID" value="KAF5204987.1"/>
    <property type="molecule type" value="Genomic_DNA"/>
</dbReference>
<sequence length="437" mass="47507">MTGIAKGVEAAMALGIRRLKINSDSLLAIKILLRSQTSTRRTAHLAKEIISKLNCLEEKHLQHSFRQMNKAAYFLANLVIEIEQSISCSDCQGGFIEQINNPPLPSSRSPNQPRQFPAAAMFMLGTHPISDLNTSRRNRSGGGDRSSFNPVIVLRGGPSDSGGEGMGERGSYELYYDDGAGSGIQPLPASMSDFLMGSGFDRLLDQLSRIGIDGVGQFEQQYPPASKAAIDQLPTIVIASSHVRDESHCAVCTDEFELGTVAREMPCKHIYHPHCILPWLSMKNSCPVCRHELPVAEGHGSRSSSVSDGSHDEQVPLATPAVGAFGLTIWRLPGGGFAVGRFSAGGLTAGRENPGVYTEMDGDFSNGGGQRMLSWESRSGRTRESGGVGGFFRSFLSFFRRNRSSSSRSIFESRTSHSHSNNVLSRASRVTNRAWRR</sequence>
<dbReference type="InterPro" id="IPR001841">
    <property type="entry name" value="Znf_RING"/>
</dbReference>
<evidence type="ECO:0000256" key="3">
    <source>
        <dbReference type="ARBA" id="ARBA00022679"/>
    </source>
</evidence>
<evidence type="ECO:0000256" key="4">
    <source>
        <dbReference type="ARBA" id="ARBA00022723"/>
    </source>
</evidence>
<dbReference type="InterPro" id="IPR002156">
    <property type="entry name" value="RNaseH_domain"/>
</dbReference>
<name>A0A7J6X7F1_THATH</name>
<dbReference type="Gene3D" id="3.30.40.10">
    <property type="entry name" value="Zinc/RING finger domain, C3HC4 (zinc finger)"/>
    <property type="match status" value="1"/>
</dbReference>
<keyword evidence="7" id="KW-0862">Zinc</keyword>
<dbReference type="GO" id="GO:0003676">
    <property type="term" value="F:nucleic acid binding"/>
    <property type="evidence" value="ECO:0007669"/>
    <property type="project" value="InterPro"/>
</dbReference>
<evidence type="ECO:0000256" key="6">
    <source>
        <dbReference type="ARBA" id="ARBA00022786"/>
    </source>
</evidence>
<dbReference type="InterPro" id="IPR013083">
    <property type="entry name" value="Znf_RING/FYVE/PHD"/>
</dbReference>
<keyword evidence="12" id="KW-1185">Reference proteome</keyword>
<protein>
    <recommendedName>
        <fullName evidence="2">RING-type E3 ubiquitin transferase</fullName>
        <ecNumber evidence="2">2.3.2.27</ecNumber>
    </recommendedName>
</protein>
<dbReference type="GO" id="GO:0005737">
    <property type="term" value="C:cytoplasm"/>
    <property type="evidence" value="ECO:0007669"/>
    <property type="project" value="TreeGrafter"/>
</dbReference>
<dbReference type="GO" id="GO:0016567">
    <property type="term" value="P:protein ubiquitination"/>
    <property type="evidence" value="ECO:0007669"/>
    <property type="project" value="TreeGrafter"/>
</dbReference>
<evidence type="ECO:0000256" key="8">
    <source>
        <dbReference type="PROSITE-ProRule" id="PRU00175"/>
    </source>
</evidence>
<dbReference type="InterPro" id="IPR010543">
    <property type="entry name" value="DUF1117"/>
</dbReference>
<comment type="catalytic activity">
    <reaction evidence="1">
        <text>S-ubiquitinyl-[E2 ubiquitin-conjugating enzyme]-L-cysteine + [acceptor protein]-L-lysine = [E2 ubiquitin-conjugating enzyme]-L-cysteine + N(6)-ubiquitinyl-[acceptor protein]-L-lysine.</text>
        <dbReference type="EC" id="2.3.2.27"/>
    </reaction>
</comment>
<dbReference type="Pfam" id="PF13639">
    <property type="entry name" value="zf-RING_2"/>
    <property type="match status" value="1"/>
</dbReference>
<evidence type="ECO:0000256" key="2">
    <source>
        <dbReference type="ARBA" id="ARBA00012483"/>
    </source>
</evidence>
<dbReference type="InterPro" id="IPR036397">
    <property type="entry name" value="RNaseH_sf"/>
</dbReference>
<dbReference type="OrthoDB" id="21204at2759"/>
<dbReference type="Proteomes" id="UP000554482">
    <property type="component" value="Unassembled WGS sequence"/>
</dbReference>
<dbReference type="CDD" id="cd16667">
    <property type="entry name" value="RING-H2_RNF126-like"/>
    <property type="match status" value="1"/>
</dbReference>
<dbReference type="SMART" id="SM00184">
    <property type="entry name" value="RING"/>
    <property type="match status" value="1"/>
</dbReference>
<dbReference type="PROSITE" id="PS50089">
    <property type="entry name" value="ZF_RING_2"/>
    <property type="match status" value="1"/>
</dbReference>
<gene>
    <name evidence="11" type="ORF">FRX31_005424</name>
</gene>
<dbReference type="Pfam" id="PF13456">
    <property type="entry name" value="RVT_3"/>
    <property type="match status" value="1"/>
</dbReference>
<reference evidence="11 12" key="1">
    <citation type="submission" date="2020-06" db="EMBL/GenBank/DDBJ databases">
        <title>Transcriptomic and genomic resources for Thalictrum thalictroides and T. hernandezii: Facilitating candidate gene discovery in an emerging model plant lineage.</title>
        <authorList>
            <person name="Arias T."/>
            <person name="Riano-Pachon D.M."/>
            <person name="Di Stilio V.S."/>
        </authorList>
    </citation>
    <scope>NUCLEOTIDE SEQUENCE [LARGE SCALE GENOMIC DNA]</scope>
    <source>
        <strain evidence="12">cv. WT478/WT964</strain>
        <tissue evidence="11">Leaves</tissue>
    </source>
</reference>
<dbReference type="SUPFAM" id="SSF57850">
    <property type="entry name" value="RING/U-box"/>
    <property type="match status" value="1"/>
</dbReference>
<evidence type="ECO:0000259" key="10">
    <source>
        <dbReference type="PROSITE" id="PS50089"/>
    </source>
</evidence>
<accession>A0A7J6X7F1</accession>
<dbReference type="PANTHER" id="PTHR15710:SF217">
    <property type="entry name" value="E3 UBIQUITIN-PROTEIN LIGASE RDUF2"/>
    <property type="match status" value="1"/>
</dbReference>
<evidence type="ECO:0000313" key="12">
    <source>
        <dbReference type="Proteomes" id="UP000554482"/>
    </source>
</evidence>
<evidence type="ECO:0000313" key="11">
    <source>
        <dbReference type="EMBL" id="KAF5204987.1"/>
    </source>
</evidence>
<keyword evidence="5 8" id="KW-0863">Zinc-finger</keyword>
<dbReference type="EC" id="2.3.2.27" evidence="2"/>
<evidence type="ECO:0000256" key="9">
    <source>
        <dbReference type="SAM" id="MobiDB-lite"/>
    </source>
</evidence>
<organism evidence="11 12">
    <name type="scientific">Thalictrum thalictroides</name>
    <name type="common">Rue-anemone</name>
    <name type="synonym">Anemone thalictroides</name>
    <dbReference type="NCBI Taxonomy" id="46969"/>
    <lineage>
        <taxon>Eukaryota</taxon>
        <taxon>Viridiplantae</taxon>
        <taxon>Streptophyta</taxon>
        <taxon>Embryophyta</taxon>
        <taxon>Tracheophyta</taxon>
        <taxon>Spermatophyta</taxon>
        <taxon>Magnoliopsida</taxon>
        <taxon>Ranunculales</taxon>
        <taxon>Ranunculaceae</taxon>
        <taxon>Thalictroideae</taxon>
        <taxon>Thalictrum</taxon>
    </lineage>
</organism>
<keyword evidence="3" id="KW-0808">Transferase</keyword>
<keyword evidence="6" id="KW-0833">Ubl conjugation pathway</keyword>
<dbReference type="GO" id="GO:0004523">
    <property type="term" value="F:RNA-DNA hybrid ribonuclease activity"/>
    <property type="evidence" value="ECO:0007669"/>
    <property type="project" value="InterPro"/>
</dbReference>
<dbReference type="GO" id="GO:0008270">
    <property type="term" value="F:zinc ion binding"/>
    <property type="evidence" value="ECO:0007669"/>
    <property type="project" value="UniProtKB-KW"/>
</dbReference>
<comment type="caution">
    <text evidence="11">The sequence shown here is derived from an EMBL/GenBank/DDBJ whole genome shotgun (WGS) entry which is preliminary data.</text>
</comment>
<evidence type="ECO:0000256" key="5">
    <source>
        <dbReference type="ARBA" id="ARBA00022771"/>
    </source>
</evidence>
<proteinExistence type="predicted"/>
<dbReference type="Gene3D" id="3.30.420.10">
    <property type="entry name" value="Ribonuclease H-like superfamily/Ribonuclease H"/>
    <property type="match status" value="1"/>
</dbReference>
<dbReference type="PANTHER" id="PTHR15710">
    <property type="entry name" value="E3 UBIQUITIN-PROTEIN LIGASE PRAJA"/>
    <property type="match status" value="1"/>
</dbReference>